<evidence type="ECO:0000313" key="1">
    <source>
        <dbReference type="EMBL" id="KAJ3484630.1"/>
    </source>
</evidence>
<reference evidence="1" key="1">
    <citation type="submission" date="2022-07" db="EMBL/GenBank/DDBJ databases">
        <title>Genome Sequence of Lecanicillium saksenae.</title>
        <authorList>
            <person name="Buettner E."/>
        </authorList>
    </citation>
    <scope>NUCLEOTIDE SEQUENCE</scope>
    <source>
        <strain evidence="1">VT-O1</strain>
    </source>
</reference>
<accession>A0ACC1QN14</accession>
<dbReference type="EMBL" id="JANAKD010001012">
    <property type="protein sequence ID" value="KAJ3484630.1"/>
    <property type="molecule type" value="Genomic_DNA"/>
</dbReference>
<protein>
    <submittedName>
        <fullName evidence="1">Uncharacterized protein</fullName>
    </submittedName>
</protein>
<evidence type="ECO:0000313" key="2">
    <source>
        <dbReference type="Proteomes" id="UP001148737"/>
    </source>
</evidence>
<proteinExistence type="predicted"/>
<gene>
    <name evidence="1" type="ORF">NLG97_g7009</name>
</gene>
<keyword evidence="2" id="KW-1185">Reference proteome</keyword>
<organism evidence="1 2">
    <name type="scientific">Lecanicillium saksenae</name>
    <dbReference type="NCBI Taxonomy" id="468837"/>
    <lineage>
        <taxon>Eukaryota</taxon>
        <taxon>Fungi</taxon>
        <taxon>Dikarya</taxon>
        <taxon>Ascomycota</taxon>
        <taxon>Pezizomycotina</taxon>
        <taxon>Sordariomycetes</taxon>
        <taxon>Hypocreomycetidae</taxon>
        <taxon>Hypocreales</taxon>
        <taxon>Cordycipitaceae</taxon>
        <taxon>Lecanicillium</taxon>
    </lineage>
</organism>
<dbReference type="Proteomes" id="UP001148737">
    <property type="component" value="Unassembled WGS sequence"/>
</dbReference>
<comment type="caution">
    <text evidence="1">The sequence shown here is derived from an EMBL/GenBank/DDBJ whole genome shotgun (WGS) entry which is preliminary data.</text>
</comment>
<sequence length="78" mass="8163">MASHDPIADVGSIEDEIAQLEANLAAARSRLAATTPQQPATTELPLHIPPKVSSPPGTFSTHFRPPAVRLGPARSSLT</sequence>
<name>A0ACC1QN14_9HYPO</name>